<comment type="caution">
    <text evidence="2">The sequence shown here is derived from an EMBL/GenBank/DDBJ whole genome shotgun (WGS) entry which is preliminary data.</text>
</comment>
<keyword evidence="1" id="KW-0472">Membrane</keyword>
<name>A0AAD6QIE5_9ROSI</name>
<keyword evidence="3" id="KW-1185">Reference proteome</keyword>
<sequence length="49" mass="5392">MMDPVKRIPIAPKYNSASVSISFPLSFLFFIFPLLTFASGSLSLTLRAV</sequence>
<gene>
    <name evidence="2" type="ORF">NC653_019258</name>
</gene>
<dbReference type="EMBL" id="JAQIZT010000007">
    <property type="protein sequence ID" value="KAJ6990958.1"/>
    <property type="molecule type" value="Genomic_DNA"/>
</dbReference>
<protein>
    <submittedName>
        <fullName evidence="2">Uncharacterized protein</fullName>
    </submittedName>
</protein>
<evidence type="ECO:0000313" key="2">
    <source>
        <dbReference type="EMBL" id="KAJ6990958.1"/>
    </source>
</evidence>
<dbReference type="Proteomes" id="UP001164929">
    <property type="component" value="Chromosome 7"/>
</dbReference>
<accession>A0AAD6QIE5</accession>
<keyword evidence="1" id="KW-0812">Transmembrane</keyword>
<proteinExistence type="predicted"/>
<organism evidence="2 3">
    <name type="scientific">Populus alba x Populus x berolinensis</name>
    <dbReference type="NCBI Taxonomy" id="444605"/>
    <lineage>
        <taxon>Eukaryota</taxon>
        <taxon>Viridiplantae</taxon>
        <taxon>Streptophyta</taxon>
        <taxon>Embryophyta</taxon>
        <taxon>Tracheophyta</taxon>
        <taxon>Spermatophyta</taxon>
        <taxon>Magnoliopsida</taxon>
        <taxon>eudicotyledons</taxon>
        <taxon>Gunneridae</taxon>
        <taxon>Pentapetalae</taxon>
        <taxon>rosids</taxon>
        <taxon>fabids</taxon>
        <taxon>Malpighiales</taxon>
        <taxon>Salicaceae</taxon>
        <taxon>Saliceae</taxon>
        <taxon>Populus</taxon>
    </lineage>
</organism>
<evidence type="ECO:0000313" key="3">
    <source>
        <dbReference type="Proteomes" id="UP001164929"/>
    </source>
</evidence>
<feature type="transmembrane region" description="Helical" evidence="1">
    <location>
        <begin position="21"/>
        <end position="44"/>
    </location>
</feature>
<reference evidence="2" key="1">
    <citation type="journal article" date="2023" name="Mol. Ecol. Resour.">
        <title>Chromosome-level genome assembly of a triploid poplar Populus alba 'Berolinensis'.</title>
        <authorList>
            <person name="Chen S."/>
            <person name="Yu Y."/>
            <person name="Wang X."/>
            <person name="Wang S."/>
            <person name="Zhang T."/>
            <person name="Zhou Y."/>
            <person name="He R."/>
            <person name="Meng N."/>
            <person name="Wang Y."/>
            <person name="Liu W."/>
            <person name="Liu Z."/>
            <person name="Liu J."/>
            <person name="Guo Q."/>
            <person name="Huang H."/>
            <person name="Sederoff R.R."/>
            <person name="Wang G."/>
            <person name="Qu G."/>
            <person name="Chen S."/>
        </authorList>
    </citation>
    <scope>NUCLEOTIDE SEQUENCE</scope>
    <source>
        <strain evidence="2">SC-2020</strain>
    </source>
</reference>
<keyword evidence="1" id="KW-1133">Transmembrane helix</keyword>
<dbReference type="AlphaFoldDB" id="A0AAD6QIE5"/>
<evidence type="ECO:0000256" key="1">
    <source>
        <dbReference type="SAM" id="Phobius"/>
    </source>
</evidence>